<dbReference type="GO" id="GO:0005829">
    <property type="term" value="C:cytosol"/>
    <property type="evidence" value="ECO:0007669"/>
    <property type="project" value="TreeGrafter"/>
</dbReference>
<dbReference type="RefSeq" id="WP_149111323.1">
    <property type="nucleotide sequence ID" value="NZ_CP042425.1"/>
</dbReference>
<name>A0A5C1AF73_9BACT</name>
<dbReference type="Proteomes" id="UP000324974">
    <property type="component" value="Chromosome"/>
</dbReference>
<dbReference type="CDD" id="cd00588">
    <property type="entry name" value="CheW_like"/>
    <property type="match status" value="1"/>
</dbReference>
<sequence length="185" mass="20111">MVTYQPTSAATYARSRPHALGSGTYQPILVFALADQEYGIPVGDVQEVVPMARLAQTPFQPAVLDGFLNLAGVVVPVVRLDRLLGLPGKPPNLYTPLLVLRHGTPRLAVRVDRVDRVLRPAEGDVVPVRPDESFNGCVCGVSRTDGRVVLLLDPGRLLLDKEQQVLAEFQDQEQERLRALGGAVT</sequence>
<dbReference type="PROSITE" id="PS50851">
    <property type="entry name" value="CHEW"/>
    <property type="match status" value="1"/>
</dbReference>
<evidence type="ECO:0000259" key="1">
    <source>
        <dbReference type="PROSITE" id="PS50851"/>
    </source>
</evidence>
<dbReference type="KEGG" id="lrs:PX52LOC_03576"/>
<proteinExistence type="predicted"/>
<organism evidence="2 3">
    <name type="scientific">Limnoglobus roseus</name>
    <dbReference type="NCBI Taxonomy" id="2598579"/>
    <lineage>
        <taxon>Bacteria</taxon>
        <taxon>Pseudomonadati</taxon>
        <taxon>Planctomycetota</taxon>
        <taxon>Planctomycetia</taxon>
        <taxon>Gemmatales</taxon>
        <taxon>Gemmataceae</taxon>
        <taxon>Limnoglobus</taxon>
    </lineage>
</organism>
<evidence type="ECO:0000313" key="2">
    <source>
        <dbReference type="EMBL" id="QEL16616.1"/>
    </source>
</evidence>
<dbReference type="GO" id="GO:0006935">
    <property type="term" value="P:chemotaxis"/>
    <property type="evidence" value="ECO:0007669"/>
    <property type="project" value="InterPro"/>
</dbReference>
<reference evidence="3" key="1">
    <citation type="submission" date="2019-08" db="EMBL/GenBank/DDBJ databases">
        <title>Limnoglobus roseus gen. nov., sp. nov., a novel freshwater planctomycete with a giant genome from the family Gemmataceae.</title>
        <authorList>
            <person name="Kulichevskaya I.S."/>
            <person name="Naumoff D.G."/>
            <person name="Miroshnikov K."/>
            <person name="Ivanova A."/>
            <person name="Philippov D.A."/>
            <person name="Hakobyan A."/>
            <person name="Rijpstra I.C."/>
            <person name="Sinninghe Damste J.S."/>
            <person name="Liesack W."/>
            <person name="Dedysh S.N."/>
        </authorList>
    </citation>
    <scope>NUCLEOTIDE SEQUENCE [LARGE SCALE GENOMIC DNA]</scope>
    <source>
        <strain evidence="3">PX52</strain>
    </source>
</reference>
<keyword evidence="3" id="KW-1185">Reference proteome</keyword>
<dbReference type="EMBL" id="CP042425">
    <property type="protein sequence ID" value="QEL16616.1"/>
    <property type="molecule type" value="Genomic_DNA"/>
</dbReference>
<dbReference type="GO" id="GO:0007165">
    <property type="term" value="P:signal transduction"/>
    <property type="evidence" value="ECO:0007669"/>
    <property type="project" value="InterPro"/>
</dbReference>
<dbReference type="Pfam" id="PF01584">
    <property type="entry name" value="CheW"/>
    <property type="match status" value="1"/>
</dbReference>
<feature type="domain" description="CheW-like" evidence="1">
    <location>
        <begin position="25"/>
        <end position="163"/>
    </location>
</feature>
<dbReference type="SMART" id="SM00260">
    <property type="entry name" value="CheW"/>
    <property type="match status" value="1"/>
</dbReference>
<dbReference type="PANTHER" id="PTHR22617:SF23">
    <property type="entry name" value="CHEMOTAXIS PROTEIN CHEW"/>
    <property type="match status" value="1"/>
</dbReference>
<accession>A0A5C1AF73</accession>
<dbReference type="SUPFAM" id="SSF50341">
    <property type="entry name" value="CheW-like"/>
    <property type="match status" value="1"/>
</dbReference>
<gene>
    <name evidence="2" type="ORF">PX52LOC_03576</name>
</gene>
<dbReference type="OrthoDB" id="7356921at2"/>
<protein>
    <submittedName>
        <fullName evidence="2">Chemotaxis protein CheW</fullName>
    </submittedName>
</protein>
<dbReference type="InterPro" id="IPR039315">
    <property type="entry name" value="CheW"/>
</dbReference>
<dbReference type="Gene3D" id="2.30.30.40">
    <property type="entry name" value="SH3 Domains"/>
    <property type="match status" value="1"/>
</dbReference>
<dbReference type="AlphaFoldDB" id="A0A5C1AF73"/>
<dbReference type="InterPro" id="IPR002545">
    <property type="entry name" value="CheW-lke_dom"/>
</dbReference>
<dbReference type="InterPro" id="IPR036061">
    <property type="entry name" value="CheW-like_dom_sf"/>
</dbReference>
<dbReference type="Gene3D" id="2.40.50.180">
    <property type="entry name" value="CheA-289, Domain 4"/>
    <property type="match status" value="1"/>
</dbReference>
<dbReference type="PANTHER" id="PTHR22617">
    <property type="entry name" value="CHEMOTAXIS SENSOR HISTIDINE KINASE-RELATED"/>
    <property type="match status" value="1"/>
</dbReference>
<evidence type="ECO:0000313" key="3">
    <source>
        <dbReference type="Proteomes" id="UP000324974"/>
    </source>
</evidence>